<name>A0ABT5ZSB3_9ACTN</name>
<feature type="transmembrane region" description="Helical" evidence="1">
    <location>
        <begin position="6"/>
        <end position="25"/>
    </location>
</feature>
<evidence type="ECO:0008006" key="4">
    <source>
        <dbReference type="Google" id="ProtNLM"/>
    </source>
</evidence>
<organism evidence="2 3">
    <name type="scientific">Streptomyces silvisoli</name>
    <dbReference type="NCBI Taxonomy" id="3034235"/>
    <lineage>
        <taxon>Bacteria</taxon>
        <taxon>Bacillati</taxon>
        <taxon>Actinomycetota</taxon>
        <taxon>Actinomycetes</taxon>
        <taxon>Kitasatosporales</taxon>
        <taxon>Streptomycetaceae</taxon>
        <taxon>Streptomyces</taxon>
    </lineage>
</organism>
<protein>
    <recommendedName>
        <fullName evidence="4">Secreted protein</fullName>
    </recommendedName>
</protein>
<evidence type="ECO:0000313" key="2">
    <source>
        <dbReference type="EMBL" id="MDF3292712.1"/>
    </source>
</evidence>
<keyword evidence="1" id="KW-1133">Transmembrane helix</keyword>
<reference evidence="2 3" key="1">
    <citation type="submission" date="2023-03" db="EMBL/GenBank/DDBJ databases">
        <title>Draft genome sequence of Streptomyces sp. RB6PN23 isolated from peat swamp forest in Thailand.</title>
        <authorList>
            <person name="Klaysubun C."/>
            <person name="Duangmal K."/>
        </authorList>
    </citation>
    <scope>NUCLEOTIDE SEQUENCE [LARGE SCALE GENOMIC DNA]</scope>
    <source>
        <strain evidence="2 3">RB6PN23</strain>
    </source>
</reference>
<accession>A0ABT5ZSB3</accession>
<dbReference type="RefSeq" id="WP_276095758.1">
    <property type="nucleotide sequence ID" value="NZ_JARJBC010000019.1"/>
</dbReference>
<keyword evidence="3" id="KW-1185">Reference proteome</keyword>
<keyword evidence="1" id="KW-0472">Membrane</keyword>
<evidence type="ECO:0000313" key="3">
    <source>
        <dbReference type="Proteomes" id="UP001216579"/>
    </source>
</evidence>
<comment type="caution">
    <text evidence="2">The sequence shown here is derived from an EMBL/GenBank/DDBJ whole genome shotgun (WGS) entry which is preliminary data.</text>
</comment>
<gene>
    <name evidence="2" type="ORF">P3G67_26515</name>
</gene>
<dbReference type="EMBL" id="JARJBC010000019">
    <property type="protein sequence ID" value="MDF3292712.1"/>
    <property type="molecule type" value="Genomic_DNA"/>
</dbReference>
<keyword evidence="1" id="KW-0812">Transmembrane</keyword>
<sequence>MSDAVLNIVIGLITSVVSGGSVWAWKRVSSARMLHQKQALLGLRPGVPCVIVLNSHWQMPDVTEHSDVYAIIELAMLAEEARCAFSLVAADAPELNGARTELSIGGLGSNQRNVEYVARHLPGVKINQRGDFTISGQRFLHKQGRTDHALVAKFTPSQSTQPVLMIMGQSALANRAAVHLLKRDYKHLCKEIESLNRFCLMLRVDSADTYGYQAVEVAADLSAVAF</sequence>
<proteinExistence type="predicted"/>
<dbReference type="Proteomes" id="UP001216579">
    <property type="component" value="Unassembled WGS sequence"/>
</dbReference>
<evidence type="ECO:0000256" key="1">
    <source>
        <dbReference type="SAM" id="Phobius"/>
    </source>
</evidence>